<dbReference type="AlphaFoldDB" id="A0A099KTD3"/>
<evidence type="ECO:0000256" key="1">
    <source>
        <dbReference type="SAM" id="SignalP"/>
    </source>
</evidence>
<organism evidence="2 3">
    <name type="scientific">Colwellia psychrerythraea</name>
    <name type="common">Vibrio psychroerythus</name>
    <dbReference type="NCBI Taxonomy" id="28229"/>
    <lineage>
        <taxon>Bacteria</taxon>
        <taxon>Pseudomonadati</taxon>
        <taxon>Pseudomonadota</taxon>
        <taxon>Gammaproteobacteria</taxon>
        <taxon>Alteromonadales</taxon>
        <taxon>Colwelliaceae</taxon>
        <taxon>Colwellia</taxon>
    </lineage>
</organism>
<proteinExistence type="predicted"/>
<dbReference type="PROSITE" id="PS51257">
    <property type="entry name" value="PROKAR_LIPOPROTEIN"/>
    <property type="match status" value="1"/>
</dbReference>
<dbReference type="PATRIC" id="fig|28229.3.peg.1981"/>
<dbReference type="Proteomes" id="UP000029868">
    <property type="component" value="Unassembled WGS sequence"/>
</dbReference>
<feature type="chain" id="PRO_5001949102" evidence="1">
    <location>
        <begin position="20"/>
        <end position="61"/>
    </location>
</feature>
<feature type="signal peptide" evidence="1">
    <location>
        <begin position="1"/>
        <end position="19"/>
    </location>
</feature>
<keyword evidence="1" id="KW-0732">Signal</keyword>
<comment type="caution">
    <text evidence="2">The sequence shown here is derived from an EMBL/GenBank/DDBJ whole genome shotgun (WGS) entry which is preliminary data.</text>
</comment>
<name>A0A099KTD3_COLPS</name>
<reference evidence="2 3" key="1">
    <citation type="submission" date="2014-08" db="EMBL/GenBank/DDBJ databases">
        <title>Genomic and Phenotypic Diversity of Colwellia psychrerythraea strains from Disparate Marine Basins.</title>
        <authorList>
            <person name="Techtmann S.M."/>
            <person name="Stelling S.C."/>
            <person name="Utturkar S.M."/>
            <person name="Alshibli N."/>
            <person name="Harris A."/>
            <person name="Brown S.D."/>
            <person name="Hazen T.C."/>
        </authorList>
    </citation>
    <scope>NUCLEOTIDE SEQUENCE [LARGE SCALE GENOMIC DNA]</scope>
    <source>
        <strain evidence="2 3">GAB14E</strain>
    </source>
</reference>
<protein>
    <submittedName>
        <fullName evidence="2">Lipoprotein</fullName>
    </submittedName>
</protein>
<sequence>MKYIFALACVLLLSSCVYYGVQRDFGGDSSAPCTKGSSKDNKKCNAEIKALNNELKNTHNH</sequence>
<evidence type="ECO:0000313" key="2">
    <source>
        <dbReference type="EMBL" id="KGJ93801.1"/>
    </source>
</evidence>
<dbReference type="OrthoDB" id="6228698at2"/>
<evidence type="ECO:0000313" key="3">
    <source>
        <dbReference type="Proteomes" id="UP000029868"/>
    </source>
</evidence>
<keyword evidence="2" id="KW-0449">Lipoprotein</keyword>
<dbReference type="EMBL" id="JQEC01000021">
    <property type="protein sequence ID" value="KGJ93801.1"/>
    <property type="molecule type" value="Genomic_DNA"/>
</dbReference>
<accession>A0A099KTD3</accession>
<dbReference type="RefSeq" id="WP_033082037.1">
    <property type="nucleotide sequence ID" value="NZ_JQEC01000021.1"/>
</dbReference>
<gene>
    <name evidence="2" type="ORF">GAB14E_2356</name>
</gene>